<evidence type="ECO:0000259" key="3">
    <source>
        <dbReference type="PROSITE" id="PS51263"/>
    </source>
</evidence>
<dbReference type="InterPro" id="IPR011171">
    <property type="entry name" value="GMF"/>
</dbReference>
<dbReference type="Pfam" id="PF00241">
    <property type="entry name" value="Cofilin_ADF"/>
    <property type="match status" value="1"/>
</dbReference>
<dbReference type="GO" id="GO:0005634">
    <property type="term" value="C:nucleus"/>
    <property type="evidence" value="ECO:0007669"/>
    <property type="project" value="UniProtKB-SubCell"/>
</dbReference>
<feature type="domain" description="ADF-H" evidence="3">
    <location>
        <begin position="3"/>
        <end position="140"/>
    </location>
</feature>
<keyword evidence="5" id="KW-1185">Reference proteome</keyword>
<proteinExistence type="inferred from homology"/>
<dbReference type="GO" id="GO:0071933">
    <property type="term" value="F:Arp2/3 complex binding"/>
    <property type="evidence" value="ECO:0007669"/>
    <property type="project" value="EnsemblFungi"/>
</dbReference>
<organism evidence="4 5">
    <name type="scientific">Rasamsonia emersonii (strain ATCC 16479 / CBS 393.64 / IMI 116815)</name>
    <dbReference type="NCBI Taxonomy" id="1408163"/>
    <lineage>
        <taxon>Eukaryota</taxon>
        <taxon>Fungi</taxon>
        <taxon>Dikarya</taxon>
        <taxon>Ascomycota</taxon>
        <taxon>Pezizomycotina</taxon>
        <taxon>Eurotiomycetes</taxon>
        <taxon>Eurotiomycetidae</taxon>
        <taxon>Eurotiales</taxon>
        <taxon>Trichocomaceae</taxon>
        <taxon>Rasamsonia</taxon>
    </lineage>
</organism>
<keyword evidence="2" id="KW-0963">Cytoplasm</keyword>
<dbReference type="SMART" id="SM00102">
    <property type="entry name" value="ADF"/>
    <property type="match status" value="1"/>
</dbReference>
<accession>A0A0F4YSP2</accession>
<protein>
    <submittedName>
        <fullName evidence="4">GMF family protein</fullName>
    </submittedName>
</protein>
<dbReference type="RefSeq" id="XP_013327245.1">
    <property type="nucleotide sequence ID" value="XM_013471791.1"/>
</dbReference>
<keyword evidence="2" id="KW-0539">Nucleus</keyword>
<dbReference type="FunFam" id="3.40.20.10:FF:000048">
    <property type="entry name" value="Putative gmf family protein"/>
    <property type="match status" value="1"/>
</dbReference>
<evidence type="ECO:0000256" key="2">
    <source>
        <dbReference type="PIRNR" id="PIRNR001788"/>
    </source>
</evidence>
<dbReference type="GeneID" id="25317707"/>
<evidence type="ECO:0000313" key="4">
    <source>
        <dbReference type="EMBL" id="KKA20633.1"/>
    </source>
</evidence>
<dbReference type="EMBL" id="LASV01000244">
    <property type="protein sequence ID" value="KKA20633.1"/>
    <property type="molecule type" value="Genomic_DNA"/>
</dbReference>
<dbReference type="SUPFAM" id="SSF55753">
    <property type="entry name" value="Actin depolymerizing proteins"/>
    <property type="match status" value="1"/>
</dbReference>
<dbReference type="InterPro" id="IPR029006">
    <property type="entry name" value="ADF-H/Gelsolin-like_dom_sf"/>
</dbReference>
<dbReference type="OrthoDB" id="3919494at2759"/>
<dbReference type="GO" id="GO:0071846">
    <property type="term" value="P:actin filament debranching"/>
    <property type="evidence" value="ECO:0007669"/>
    <property type="project" value="EnsemblFungi"/>
</dbReference>
<dbReference type="CDD" id="cd11283">
    <property type="entry name" value="ADF_GMF-beta_like"/>
    <property type="match status" value="1"/>
</dbReference>
<name>A0A0F4YSP2_RASE3</name>
<comment type="caution">
    <text evidence="4">The sequence shown here is derived from an EMBL/GenBank/DDBJ whole genome shotgun (WGS) entry which is preliminary data.</text>
</comment>
<dbReference type="Gene3D" id="3.40.20.10">
    <property type="entry name" value="Severin"/>
    <property type="match status" value="1"/>
</dbReference>
<dbReference type="GO" id="GO:0003779">
    <property type="term" value="F:actin binding"/>
    <property type="evidence" value="ECO:0007669"/>
    <property type="project" value="InterPro"/>
</dbReference>
<sequence length="141" mass="16105">MSDTRLYSFSQETKDKLRKFRLGTSRAKDPQAIIYLIDTKTKEIRPENDEVYSKLEDLADELPDSSPRFVLLSYPLTLSSGRLTVPYVLLYYLPENCNPSSRMMYAGAVELMRNTAEVNRVIEIESESDVLNIEAKLTGSE</sequence>
<dbReference type="GO" id="GO:0034316">
    <property type="term" value="P:negative regulation of Arp2/3 complex-mediated actin nucleation"/>
    <property type="evidence" value="ECO:0007669"/>
    <property type="project" value="EnsemblFungi"/>
</dbReference>
<comment type="subcellular location">
    <subcellularLocation>
        <location evidence="2">Cytoplasm</location>
    </subcellularLocation>
    <subcellularLocation>
        <location evidence="2">Nucleus</location>
    </subcellularLocation>
</comment>
<reference evidence="4 5" key="1">
    <citation type="submission" date="2015-04" db="EMBL/GenBank/DDBJ databases">
        <authorList>
            <person name="Heijne W.H."/>
            <person name="Fedorova N.D."/>
            <person name="Nierman W.C."/>
            <person name="Vollebregt A.W."/>
            <person name="Zhao Z."/>
            <person name="Wu L."/>
            <person name="Kumar M."/>
            <person name="Stam H."/>
            <person name="van den Berg M.A."/>
            <person name="Pel H.J."/>
        </authorList>
    </citation>
    <scope>NUCLEOTIDE SEQUENCE [LARGE SCALE GENOMIC DNA]</scope>
    <source>
        <strain evidence="4 5">CBS 393.64</strain>
    </source>
</reference>
<evidence type="ECO:0000313" key="5">
    <source>
        <dbReference type="Proteomes" id="UP000053958"/>
    </source>
</evidence>
<dbReference type="PANTHER" id="PTHR11249">
    <property type="entry name" value="GLIAL FACTOR NATURATION FACTOR"/>
    <property type="match status" value="1"/>
</dbReference>
<dbReference type="GO" id="GO:0030479">
    <property type="term" value="C:actin cortical patch"/>
    <property type="evidence" value="ECO:0007669"/>
    <property type="project" value="EnsemblFungi"/>
</dbReference>
<evidence type="ECO:0000256" key="1">
    <source>
        <dbReference type="ARBA" id="ARBA00010055"/>
    </source>
</evidence>
<dbReference type="AlphaFoldDB" id="A0A0F4YSP2"/>
<dbReference type="InterPro" id="IPR002108">
    <property type="entry name" value="ADF-H"/>
</dbReference>
<dbReference type="STRING" id="1408163.A0A0F4YSP2"/>
<dbReference type="PANTHER" id="PTHR11249:SF2">
    <property type="entry name" value="GLIA MATURATION FACTOR"/>
    <property type="match status" value="1"/>
</dbReference>
<comment type="similarity">
    <text evidence="1 2">Belongs to the actin-binding proteins ADF family. GMF subfamily.</text>
</comment>
<dbReference type="PROSITE" id="PS51263">
    <property type="entry name" value="ADF_H"/>
    <property type="match status" value="1"/>
</dbReference>
<gene>
    <name evidence="4" type="ORF">T310_5362</name>
</gene>
<dbReference type="Proteomes" id="UP000053958">
    <property type="component" value="Unassembled WGS sequence"/>
</dbReference>
<dbReference type="PIRSF" id="PIRSF001788">
    <property type="entry name" value="GMF-beta"/>
    <property type="match status" value="1"/>
</dbReference>